<keyword evidence="4" id="KW-1185">Reference proteome</keyword>
<dbReference type="InterPro" id="IPR014748">
    <property type="entry name" value="Enoyl-CoA_hydra_C"/>
</dbReference>
<dbReference type="PANTHER" id="PTHR43459:SF1">
    <property type="entry name" value="EG:BACN32G11.4 PROTEIN"/>
    <property type="match status" value="1"/>
</dbReference>
<dbReference type="GO" id="GO:0016853">
    <property type="term" value="F:isomerase activity"/>
    <property type="evidence" value="ECO:0007669"/>
    <property type="project" value="UniProtKB-KW"/>
</dbReference>
<dbReference type="Gene3D" id="3.90.226.10">
    <property type="entry name" value="2-enoyl-CoA Hydratase, Chain A, domain 1"/>
    <property type="match status" value="1"/>
</dbReference>
<evidence type="ECO:0000256" key="1">
    <source>
        <dbReference type="ARBA" id="ARBA00005254"/>
    </source>
</evidence>
<evidence type="ECO:0000313" key="3">
    <source>
        <dbReference type="EMBL" id="MZR13057.1"/>
    </source>
</evidence>
<keyword evidence="3" id="KW-0413">Isomerase</keyword>
<dbReference type="Proteomes" id="UP000467322">
    <property type="component" value="Unassembled WGS sequence"/>
</dbReference>
<comment type="caution">
    <text evidence="3">The sequence shown here is derived from an EMBL/GenBank/DDBJ whole genome shotgun (WGS) entry which is preliminary data.</text>
</comment>
<dbReference type="PROSITE" id="PS00166">
    <property type="entry name" value="ENOYL_COA_HYDRATASE"/>
    <property type="match status" value="1"/>
</dbReference>
<evidence type="ECO:0000313" key="4">
    <source>
        <dbReference type="Proteomes" id="UP000467322"/>
    </source>
</evidence>
<dbReference type="Pfam" id="PF00378">
    <property type="entry name" value="ECH_1"/>
    <property type="match status" value="1"/>
</dbReference>
<protein>
    <submittedName>
        <fullName evidence="3">2-(1,2-epoxy-1,2-dihydrophenyl)acetyl-CoA isomerase</fullName>
    </submittedName>
</protein>
<evidence type="ECO:0000256" key="2">
    <source>
        <dbReference type="RuleBase" id="RU003707"/>
    </source>
</evidence>
<sequence length="258" mass="27926">MRYDTILYDLDAGIATITLNRPEKMNALTPQMRAELTDALKRAAGEARVIVLTGAGQAFCSGQDLGEGMTAAAVDLERVLRDEYAPIIRWITEAPVPVIAAVNGPAAGAGANIALMADIVIATRSAYFLQAFGRIGLMPDAGGTYTLPRTVGLQRAMGAALFAEKIEADQALDWGMIWEVYDDEVFEAGWRARAEALAHGPTQAYGAMKQALRASLDNDLDEQLNLEARLQGTCGNTRDFKEGVLAFREKRRASFEGR</sequence>
<comment type="similarity">
    <text evidence="1 2">Belongs to the enoyl-CoA hydratase/isomerase family.</text>
</comment>
<gene>
    <name evidence="3" type="ORF">GQE99_08490</name>
</gene>
<name>A0A845M5S2_9RHOB</name>
<dbReference type="Gene3D" id="1.10.12.10">
    <property type="entry name" value="Lyase 2-enoyl-coa Hydratase, Chain A, domain 2"/>
    <property type="match status" value="1"/>
</dbReference>
<accession>A0A845M5S2</accession>
<organism evidence="3 4">
    <name type="scientific">Maritimibacter harenae</name>
    <dbReference type="NCBI Taxonomy" id="2606218"/>
    <lineage>
        <taxon>Bacteria</taxon>
        <taxon>Pseudomonadati</taxon>
        <taxon>Pseudomonadota</taxon>
        <taxon>Alphaproteobacteria</taxon>
        <taxon>Rhodobacterales</taxon>
        <taxon>Roseobacteraceae</taxon>
        <taxon>Maritimibacter</taxon>
    </lineage>
</organism>
<proteinExistence type="inferred from homology"/>
<dbReference type="AlphaFoldDB" id="A0A845M5S2"/>
<dbReference type="PANTHER" id="PTHR43459">
    <property type="entry name" value="ENOYL-COA HYDRATASE"/>
    <property type="match status" value="1"/>
</dbReference>
<dbReference type="CDD" id="cd06558">
    <property type="entry name" value="crotonase-like"/>
    <property type="match status" value="1"/>
</dbReference>
<dbReference type="InterPro" id="IPR001753">
    <property type="entry name" value="Enoyl-CoA_hydra/iso"/>
</dbReference>
<dbReference type="RefSeq" id="WP_161351165.1">
    <property type="nucleotide sequence ID" value="NZ_WTUX01000011.1"/>
</dbReference>
<dbReference type="EMBL" id="WTUX01000011">
    <property type="protein sequence ID" value="MZR13057.1"/>
    <property type="molecule type" value="Genomic_DNA"/>
</dbReference>
<dbReference type="SUPFAM" id="SSF52096">
    <property type="entry name" value="ClpP/crotonase"/>
    <property type="match status" value="1"/>
</dbReference>
<dbReference type="InterPro" id="IPR029045">
    <property type="entry name" value="ClpP/crotonase-like_dom_sf"/>
</dbReference>
<reference evidence="3 4" key="1">
    <citation type="submission" date="2019-12" db="EMBL/GenBank/DDBJ databases">
        <title>Maritimibacter sp. nov. sp. isolated from sea sand.</title>
        <authorList>
            <person name="Kim J."/>
            <person name="Jeong S.E."/>
            <person name="Jung H.S."/>
            <person name="Jeon C.O."/>
        </authorList>
    </citation>
    <scope>NUCLEOTIDE SEQUENCE [LARGE SCALE GENOMIC DNA]</scope>
    <source>
        <strain evidence="3 4">DP07</strain>
    </source>
</reference>
<dbReference type="InterPro" id="IPR018376">
    <property type="entry name" value="Enoyl-CoA_hyd/isom_CS"/>
</dbReference>